<dbReference type="InterPro" id="IPR036397">
    <property type="entry name" value="RNaseH_sf"/>
</dbReference>
<name>A0A060AM05_9CAUD</name>
<dbReference type="Gene3D" id="1.20.1060.10">
    <property type="entry name" value="Taq DNA Polymerase, Chain T, domain 4"/>
    <property type="match status" value="1"/>
</dbReference>
<proteinExistence type="predicted"/>
<dbReference type="SMART" id="SM00482">
    <property type="entry name" value="POLAc"/>
    <property type="match status" value="1"/>
</dbReference>
<evidence type="ECO:0000256" key="3">
    <source>
        <dbReference type="SAM" id="Coils"/>
    </source>
</evidence>
<dbReference type="InterPro" id="IPR002562">
    <property type="entry name" value="3'-5'_exonuclease_dom"/>
</dbReference>
<evidence type="ECO:0000256" key="1">
    <source>
        <dbReference type="ARBA" id="ARBA00022705"/>
    </source>
</evidence>
<dbReference type="RefSeq" id="YP_009043145.1">
    <property type="nucleotide sequence ID" value="NC_024360.1"/>
</dbReference>
<keyword evidence="5" id="KW-0548">Nucleotidyltransferase</keyword>
<dbReference type="InterPro" id="IPR012337">
    <property type="entry name" value="RNaseH-like_sf"/>
</dbReference>
<keyword evidence="3" id="KW-0175">Coiled coil</keyword>
<dbReference type="Gene3D" id="3.40.470.10">
    <property type="entry name" value="Uracil-DNA glycosylase-like domain"/>
    <property type="match status" value="1"/>
</dbReference>
<dbReference type="GO" id="GO:0003887">
    <property type="term" value="F:DNA-directed DNA polymerase activity"/>
    <property type="evidence" value="ECO:0007669"/>
    <property type="project" value="UniProtKB-EC"/>
</dbReference>
<keyword evidence="2" id="KW-1194">Viral DNA replication</keyword>
<dbReference type="GeneID" id="19685164"/>
<dbReference type="PANTHER" id="PTHR10133:SF27">
    <property type="entry name" value="DNA POLYMERASE NU"/>
    <property type="match status" value="1"/>
</dbReference>
<evidence type="ECO:0000313" key="6">
    <source>
        <dbReference type="Proteomes" id="UP000026981"/>
    </source>
</evidence>
<dbReference type="SUPFAM" id="SSF53098">
    <property type="entry name" value="Ribonuclease H-like"/>
    <property type="match status" value="1"/>
</dbReference>
<dbReference type="PANTHER" id="PTHR10133">
    <property type="entry name" value="DNA POLYMERASE I"/>
    <property type="match status" value="1"/>
</dbReference>
<protein>
    <submittedName>
        <fullName evidence="5">DNA polymerase I</fullName>
        <ecNumber evidence="5">2.7.7.7</ecNumber>
    </submittedName>
</protein>
<dbReference type="GO" id="GO:0006261">
    <property type="term" value="P:DNA-templated DNA replication"/>
    <property type="evidence" value="ECO:0007669"/>
    <property type="project" value="InterPro"/>
</dbReference>
<keyword evidence="6" id="KW-1185">Reference proteome</keyword>
<dbReference type="SUPFAM" id="SSF56672">
    <property type="entry name" value="DNA/RNA polymerases"/>
    <property type="match status" value="1"/>
</dbReference>
<dbReference type="KEGG" id="vg:19685164"/>
<evidence type="ECO:0000259" key="4">
    <source>
        <dbReference type="SMART" id="SM00482"/>
    </source>
</evidence>
<dbReference type="Gene3D" id="3.30.70.370">
    <property type="match status" value="1"/>
</dbReference>
<dbReference type="EC" id="2.7.7.7" evidence="5"/>
<dbReference type="InterPro" id="IPR001098">
    <property type="entry name" value="DNA-dir_DNA_pol_A_palm_dom"/>
</dbReference>
<sequence>MKILFLQEYIRVNHVLVQDTGTVNIFLKTDLGKKLVQKLKSVGITKQDFYIDYAYAKIPEPKKQVNGKILTYKEPSAQEKKEPQTLLTERIIQEKPDLIVPMGNIGCKYLLNVASIRSLRGIPEKVTLQSEQTGEKFTPWVMPMYSMEYLVSSPNVEGMFDADLTTLSRYKTQGDEAFTPAEVSYELVTSLERVQDIFENEVKNHPVIAWDLETNTLLPEMLGAKPLVMSVSWKEGQGVTIPLEHRESHWEAHELEEIYNYIKEFVADKNIVKVGHNIQYDIRFLMSSKGFTKFNSNRDTKIGYYLSVTQQIEDSFKLSDLAYEMTDMGGYDKPLADFKKKYIKDYNDKKTAEQEERKKKVVEEINKQFVEETLKFKEDTKKYNEEKANNKYSVLVKPVKPKKGKAPTKAELAYEPLANEVDGGNFNYDWIPLEILHPYASGDTDCCLRIHNVLTEIIAKNQKMWFQFANFYPSAIVALARIESNGIYAQTDYMEDINEKYTEEEERLVEEMRKIAEVSELEEQHMELYERGVEEMAVPPAKRDKDIAKLRDKYKKKLKFNPNSATDKGKVLYQIMGITLPYDKEHIKESAFDVGKPENKLTWEDYKTDKKALNYIVDHFPDQKVFASLLLEHSLVKTRKNNFTAKLLNFISNKDGRVHGSFNATGTETTRLSSNNPNMQQLPAKTSDPKRFDYQYPIKRMFQTAFENGALLQLDYSSLEMRILALAAGDEAMTQAFFDGADLHKETASIVWGMPVDKVPAEFRKKAKAVNFGIAYGETPFSFAPKHDMSVEEAEDIFQRYFANKPNIKTFIDETHREALRDGFVDTLQGHRRLIRDAFSKDKQIQNGALRKSVNTKIQGTGAYCTNMSLIYIDQYIQDNNMKSKLVLTVHDSIVVDCPPEEIEIMARVCKTIMENLPIDFLSIEWKGEKTKYPIEADIEIGTNYNDMVEYNPSELKEFSSLTGYVKYYKDLGKISDYMEAGIITEESMDLGQTRIKESKEIYKKIA</sequence>
<organism evidence="5 6">
    <name type="scientific">Listeria phage LMSP-25</name>
    <dbReference type="NCBI Taxonomy" id="1486421"/>
    <lineage>
        <taxon>Viruses</taxon>
        <taxon>Duplodnaviria</taxon>
        <taxon>Heunggongvirae</taxon>
        <taxon>Uroviricota</taxon>
        <taxon>Caudoviricetes</taxon>
        <taxon>Herelleviridae</taxon>
        <taxon>Jasinskavirinae</taxon>
        <taxon>Pecentumvirus</taxon>
        <taxon>Pecentumvirus LMSP25</taxon>
    </lineage>
</organism>
<dbReference type="InterPro" id="IPR002298">
    <property type="entry name" value="DNA_polymerase_A"/>
</dbReference>
<feature type="coiled-coil region" evidence="3">
    <location>
        <begin position="494"/>
        <end position="521"/>
    </location>
</feature>
<dbReference type="Pfam" id="PF00476">
    <property type="entry name" value="DNA_pol_A"/>
    <property type="match status" value="1"/>
</dbReference>
<evidence type="ECO:0000313" key="5">
    <source>
        <dbReference type="EMBL" id="AIA64503.1"/>
    </source>
</evidence>
<dbReference type="PRINTS" id="PR00868">
    <property type="entry name" value="DNAPOLI"/>
</dbReference>
<dbReference type="GO" id="GO:0003677">
    <property type="term" value="F:DNA binding"/>
    <property type="evidence" value="ECO:0007669"/>
    <property type="project" value="InterPro"/>
</dbReference>
<dbReference type="GO" id="GO:0006302">
    <property type="term" value="P:double-strand break repair"/>
    <property type="evidence" value="ECO:0007669"/>
    <property type="project" value="TreeGrafter"/>
</dbReference>
<dbReference type="OrthoDB" id="14842at10239"/>
<keyword evidence="1" id="KW-0235">DNA replication</keyword>
<dbReference type="InterPro" id="IPR043502">
    <property type="entry name" value="DNA/RNA_pol_sf"/>
</dbReference>
<dbReference type="Gene3D" id="1.10.150.20">
    <property type="entry name" value="5' to 3' exonuclease, C-terminal subdomain"/>
    <property type="match status" value="1"/>
</dbReference>
<dbReference type="Gene3D" id="3.30.420.10">
    <property type="entry name" value="Ribonuclease H-like superfamily/Ribonuclease H"/>
    <property type="match status" value="1"/>
</dbReference>
<dbReference type="GO" id="GO:0008408">
    <property type="term" value="F:3'-5' exonuclease activity"/>
    <property type="evidence" value="ECO:0007669"/>
    <property type="project" value="InterPro"/>
</dbReference>
<reference evidence="5 6" key="1">
    <citation type="submission" date="2014-03" db="EMBL/GenBank/DDBJ databases">
        <title>Genome sequencing of lytic Listeria phages.</title>
        <authorList>
            <person name="Woolston J."/>
            <person name="Rajanna C."/>
            <person name="Abuladze T."/>
            <person name="Li M."/>
            <person name="Anderson B."/>
            <person name="Sulakvelidze A."/>
        </authorList>
    </citation>
    <scope>NUCLEOTIDE SEQUENCE [LARGE SCALE GENOMIC DNA]</scope>
    <source>
        <strain evidence="5">LMSP-25</strain>
    </source>
</reference>
<dbReference type="InterPro" id="IPR036895">
    <property type="entry name" value="Uracil-DNA_glycosylase-like_sf"/>
</dbReference>
<feature type="domain" description="DNA-directed DNA polymerase family A palm" evidence="4">
    <location>
        <begin position="698"/>
        <end position="902"/>
    </location>
</feature>
<evidence type="ECO:0000256" key="2">
    <source>
        <dbReference type="ARBA" id="ARBA00023109"/>
    </source>
</evidence>
<accession>A0A060AM05</accession>
<dbReference type="SUPFAM" id="SSF52141">
    <property type="entry name" value="Uracil-DNA glycosylase-like"/>
    <property type="match status" value="1"/>
</dbReference>
<dbReference type="EMBL" id="KJ535722">
    <property type="protein sequence ID" value="AIA64503.1"/>
    <property type="molecule type" value="Genomic_DNA"/>
</dbReference>
<keyword evidence="5" id="KW-0808">Transferase</keyword>
<dbReference type="Pfam" id="PF01612">
    <property type="entry name" value="DNA_pol_A_exo1"/>
    <property type="match status" value="1"/>
</dbReference>
<dbReference type="Proteomes" id="UP000026981">
    <property type="component" value="Segment"/>
</dbReference>
<dbReference type="GO" id="GO:0039693">
    <property type="term" value="P:viral DNA genome replication"/>
    <property type="evidence" value="ECO:0007669"/>
    <property type="project" value="UniProtKB-KW"/>
</dbReference>